<protein>
    <submittedName>
        <fullName evidence="1">Uncharacterized protein YaaQ</fullName>
    </submittedName>
</protein>
<reference evidence="1" key="1">
    <citation type="journal article" date="2015" name="Genome Announc.">
        <title>Draft Genome Sequence of Anaerolineae Strain TC1, a Novel Isolate from a Methanogenic Wastewater Treatment System.</title>
        <authorList>
            <person name="Matsuura N."/>
            <person name="Tourlousse D.M."/>
            <person name="Sun L."/>
            <person name="Toyonaga M."/>
            <person name="Kuroda K."/>
            <person name="Ohashi A."/>
            <person name="Cruz R."/>
            <person name="Yamaguchi T."/>
            <person name="Sekiguchi Y."/>
        </authorList>
    </citation>
    <scope>NUCLEOTIDE SEQUENCE [LARGE SCALE GENOMIC DNA]</scope>
    <source>
        <strain evidence="1">TC1</strain>
    </source>
</reference>
<organism evidence="1">
    <name type="scientific">Flexilinea flocculi</name>
    <dbReference type="NCBI Taxonomy" id="1678840"/>
    <lineage>
        <taxon>Bacteria</taxon>
        <taxon>Bacillati</taxon>
        <taxon>Chloroflexota</taxon>
        <taxon>Anaerolineae</taxon>
        <taxon>Anaerolineales</taxon>
        <taxon>Anaerolineaceae</taxon>
        <taxon>Flexilinea</taxon>
    </lineage>
</organism>
<evidence type="ECO:0000313" key="1">
    <source>
        <dbReference type="EMBL" id="GAP41324.1"/>
    </source>
</evidence>
<dbReference type="OrthoDB" id="9794275at2"/>
<dbReference type="Gene3D" id="3.30.70.120">
    <property type="match status" value="1"/>
</dbReference>
<dbReference type="STRING" id="1678840.ATC1_131309"/>
<gene>
    <name evidence="1" type="ORF">ATC1_131309</name>
</gene>
<dbReference type="PANTHER" id="PTHR38456:SF1">
    <property type="entry name" value="CYCLIC DI-AMP RECEPTOR A"/>
    <property type="match status" value="1"/>
</dbReference>
<dbReference type="EMBL" id="DF968181">
    <property type="protein sequence ID" value="GAP41324.1"/>
    <property type="molecule type" value="Genomic_DNA"/>
</dbReference>
<dbReference type="Pfam" id="PF06153">
    <property type="entry name" value="CdAMP_rec"/>
    <property type="match status" value="1"/>
</dbReference>
<dbReference type="RefSeq" id="WP_062282291.1">
    <property type="nucleotide sequence ID" value="NZ_DF968181.1"/>
</dbReference>
<dbReference type="InterPro" id="IPR015867">
    <property type="entry name" value="N-reg_PII/ATP_PRibTrfase_C"/>
</dbReference>
<dbReference type="Proteomes" id="UP000053370">
    <property type="component" value="Unassembled WGS sequence"/>
</dbReference>
<evidence type="ECO:0000313" key="2">
    <source>
        <dbReference type="Proteomes" id="UP000053370"/>
    </source>
</evidence>
<proteinExistence type="predicted"/>
<dbReference type="InterPro" id="IPR011322">
    <property type="entry name" value="N-reg_PII-like_a/b"/>
</dbReference>
<keyword evidence="2" id="KW-1185">Reference proteome</keyword>
<dbReference type="AlphaFoldDB" id="A0A0S7BLX0"/>
<name>A0A0S7BLX0_9CHLR</name>
<accession>A0A0S7BLX0</accession>
<sequence length="86" mass="9506">MKLIITIIPDSVTDSVSLALTSQKFRVTQIASTGGFLRKGNSTLLIGVEDEHLDEALSILQDNVKKTNEAQKGVVFVIKVDKFFHF</sequence>
<dbReference type="PATRIC" id="fig|1678840.3.peg.2761"/>
<dbReference type="PANTHER" id="PTHR38456">
    <property type="entry name" value="CYCLIC DI-AMP RECEPTOR A"/>
    <property type="match status" value="1"/>
</dbReference>
<dbReference type="SUPFAM" id="SSF54913">
    <property type="entry name" value="GlnB-like"/>
    <property type="match status" value="1"/>
</dbReference>
<dbReference type="InterPro" id="IPR010375">
    <property type="entry name" value="CdAMP_rec"/>
</dbReference>